<dbReference type="PROSITE" id="PS51371">
    <property type="entry name" value="CBS"/>
    <property type="match status" value="1"/>
</dbReference>
<dbReference type="PROSITE" id="PS50112">
    <property type="entry name" value="PAS"/>
    <property type="match status" value="3"/>
</dbReference>
<dbReference type="SMART" id="SM00116">
    <property type="entry name" value="CBS"/>
    <property type="match status" value="2"/>
</dbReference>
<protein>
    <recommendedName>
        <fullName evidence="2">histidine kinase</fullName>
        <ecNumber evidence="2">2.7.13.3</ecNumber>
    </recommendedName>
</protein>
<evidence type="ECO:0000259" key="8">
    <source>
        <dbReference type="PROSITE" id="PS50109"/>
    </source>
</evidence>
<evidence type="ECO:0000256" key="1">
    <source>
        <dbReference type="ARBA" id="ARBA00000085"/>
    </source>
</evidence>
<dbReference type="InterPro" id="IPR000644">
    <property type="entry name" value="CBS_dom"/>
</dbReference>
<evidence type="ECO:0000259" key="9">
    <source>
        <dbReference type="PROSITE" id="PS50112"/>
    </source>
</evidence>
<dbReference type="PROSITE" id="PS50109">
    <property type="entry name" value="HIS_KIN"/>
    <property type="match status" value="1"/>
</dbReference>
<keyword evidence="6" id="KW-0902">Two-component regulatory system</keyword>
<dbReference type="Pfam" id="PF08447">
    <property type="entry name" value="PAS_3"/>
    <property type="match status" value="2"/>
</dbReference>
<dbReference type="InterPro" id="IPR005467">
    <property type="entry name" value="His_kinase_dom"/>
</dbReference>
<dbReference type="NCBIfam" id="TIGR00229">
    <property type="entry name" value="sensory_box"/>
    <property type="match status" value="4"/>
</dbReference>
<dbReference type="RefSeq" id="WP_265265708.1">
    <property type="nucleotide sequence ID" value="NZ_JAIHOM010000092.1"/>
</dbReference>
<dbReference type="InterPro" id="IPR036097">
    <property type="entry name" value="HisK_dim/P_sf"/>
</dbReference>
<sequence>MFNSDVTLLRYAETDWIEVSPNAVLLDVLHQMTQRQKSYVVVMAQKRCVGLFTERDVVSLAALQQDLSELAIASVMTPNPIIRYAAQVSDILELLRELQKHQIRHLPILGEEEQLLGVITHDSLSQGLLNHQPQLLAVEIDNCQKAEIAQEQSAIQMKKAYEKLAAHVNNSPLAVIEWDEEMRVISWSKRAEEIFGWTEADVLGKRLDEWFFVYPEDWEKVQRTVNAIQDPHKAQNICHNRNYTKTGEIVFCEWYNSSLFDEQGKLVSLMSLALDVTNRIAAETALRQSESRLRAIVEQAGVGIAYTIPSGEFLLVNQYLCNLLGYSEDELMNLSFYDITHPDDLPRDFEYIQKSIEEGLESISWEKRYISKSGQAHWVEITVSVVRDREARLESGIGIVQDIQNRKMAEERIQYRLKAEQVLAQISQYLATQNQYDFNTILAKLADVIRVNRVYLYTVLGDENSRVVDQNLYPVFSLNYSFDKCYEWHDEGTFSLQKQFKPFNLLPFQWWLKQLLEQKRVILEHPENLPPEAHWEKVLLTVQGTCSVLEIGIFTPRGELWGVLGLSTMGEWRKVWLEEDIQLLSVVGEMIYAYADRQQTYEALQLSEERYSIATQSANIGVWDTNLSNREVYYSPDFIESLGYSVREIGQSCERVRQLIHPDDQEKVVEHSIKYLQGEQATYDIEYRILCKNQTVRWVLSRAKAIRDDQGMPYRLVGTSIDITSLKAATEQLSYRLKLETALTQISQQLAKLEPFSAFQEDLARWHFDLEPILVCLGRAMGVQRAYLVRFDSHTMRASWVTEWCETGLNHLQDDLQDIDTTVMDWWMVELQANRAIALSQLDELPPSAHKEEQFLRELQFNSILEIPMLDSSGQLWGSIGLATIAPQIKNWLEMDQKLLRIIGELIYTHYSRREAELKLQASEALYAGIFNHSAEVIWLIRLLPGRQFVYETINPSYEEQIGITREEIIGKSPYDVHSLPIAQHLTQSYQACVEAGETLCYEETLSFPIGTRTWRTILVPIHNSQGQIQRILGSARDITEDIRQKEELARSNAELEQFAYVASHDLQAPLGIISSYAQLLRQLKGEQLDEQSTRYLERIVRGCERMQNMIHDLLQYSRLQRKPKEFQACDLGEIIQDAIANLELDITQSQASLGIGELPTVQGDRPQLLQLLQNLLGNAIKYRGNRPPEIQVSAQFLENHWQIAIQDNGIGISPKHQARIFQIFQRLHTANEYPGSGIGLAICEKIVQRHGGKIWVESQENQGSTFYFSFPALEPHLN</sequence>
<feature type="domain" description="PAS" evidence="9">
    <location>
        <begin position="289"/>
        <end position="359"/>
    </location>
</feature>
<keyword evidence="3" id="KW-0597">Phosphoprotein</keyword>
<dbReference type="SUPFAM" id="SSF47384">
    <property type="entry name" value="Homodimeric domain of signal transducing histidine kinase"/>
    <property type="match status" value="1"/>
</dbReference>
<evidence type="ECO:0000256" key="6">
    <source>
        <dbReference type="ARBA" id="ARBA00023012"/>
    </source>
</evidence>
<dbReference type="Pfam" id="PF00512">
    <property type="entry name" value="HisKA"/>
    <property type="match status" value="1"/>
</dbReference>
<keyword evidence="4" id="KW-0808">Transferase</keyword>
<dbReference type="InterPro" id="IPR046342">
    <property type="entry name" value="CBS_dom_sf"/>
</dbReference>
<feature type="domain" description="PAC" evidence="10">
    <location>
        <begin position="363"/>
        <end position="415"/>
    </location>
</feature>
<dbReference type="InterPro" id="IPR001610">
    <property type="entry name" value="PAC"/>
</dbReference>
<evidence type="ECO:0000256" key="4">
    <source>
        <dbReference type="ARBA" id="ARBA00022679"/>
    </source>
</evidence>
<feature type="domain" description="PAS" evidence="9">
    <location>
        <begin position="160"/>
        <end position="232"/>
    </location>
</feature>
<dbReference type="PANTHER" id="PTHR43304">
    <property type="entry name" value="PHYTOCHROME-LIKE PROTEIN CPH1"/>
    <property type="match status" value="1"/>
</dbReference>
<evidence type="ECO:0000256" key="2">
    <source>
        <dbReference type="ARBA" id="ARBA00012438"/>
    </source>
</evidence>
<dbReference type="EMBL" id="JAIHOM010000092">
    <property type="protein sequence ID" value="MCW6037836.1"/>
    <property type="molecule type" value="Genomic_DNA"/>
</dbReference>
<dbReference type="SMART" id="SM00388">
    <property type="entry name" value="HisKA"/>
    <property type="match status" value="1"/>
</dbReference>
<dbReference type="InterPro" id="IPR000700">
    <property type="entry name" value="PAS-assoc_C"/>
</dbReference>
<feature type="domain" description="PAC" evidence="10">
    <location>
        <begin position="683"/>
        <end position="735"/>
    </location>
</feature>
<organism evidence="12 13">
    <name type="scientific">Spirulina subsalsa FACHB-351</name>
    <dbReference type="NCBI Taxonomy" id="234711"/>
    <lineage>
        <taxon>Bacteria</taxon>
        <taxon>Bacillati</taxon>
        <taxon>Cyanobacteriota</taxon>
        <taxon>Cyanophyceae</taxon>
        <taxon>Spirulinales</taxon>
        <taxon>Spirulinaceae</taxon>
        <taxon>Spirulina</taxon>
    </lineage>
</organism>
<comment type="catalytic activity">
    <reaction evidence="1">
        <text>ATP + protein L-histidine = ADP + protein N-phospho-L-histidine.</text>
        <dbReference type="EC" id="2.7.13.3"/>
    </reaction>
</comment>
<comment type="caution">
    <text evidence="12">The sequence shown here is derived from an EMBL/GenBank/DDBJ whole genome shotgun (WGS) entry which is preliminary data.</text>
</comment>
<dbReference type="SMART" id="SM00091">
    <property type="entry name" value="PAS"/>
    <property type="match status" value="4"/>
</dbReference>
<dbReference type="InterPro" id="IPR013656">
    <property type="entry name" value="PAS_4"/>
</dbReference>
<evidence type="ECO:0000256" key="5">
    <source>
        <dbReference type="ARBA" id="ARBA00022777"/>
    </source>
</evidence>
<evidence type="ECO:0000256" key="7">
    <source>
        <dbReference type="PROSITE-ProRule" id="PRU00703"/>
    </source>
</evidence>
<dbReference type="InterPro" id="IPR003018">
    <property type="entry name" value="GAF"/>
</dbReference>
<name>A0ABT3L8K3_9CYAN</name>
<dbReference type="PANTHER" id="PTHR43304:SF1">
    <property type="entry name" value="PAC DOMAIN-CONTAINING PROTEIN"/>
    <property type="match status" value="1"/>
</dbReference>
<feature type="domain" description="Histidine kinase" evidence="8">
    <location>
        <begin position="1062"/>
        <end position="1275"/>
    </location>
</feature>
<feature type="domain" description="PAC" evidence="10">
    <location>
        <begin position="1000"/>
        <end position="1051"/>
    </location>
</feature>
<dbReference type="InterPro" id="IPR000014">
    <property type="entry name" value="PAS"/>
</dbReference>
<proteinExistence type="predicted"/>
<dbReference type="SUPFAM" id="SSF55785">
    <property type="entry name" value="PYP-like sensor domain (PAS domain)"/>
    <property type="match status" value="4"/>
</dbReference>
<dbReference type="InterPro" id="IPR003594">
    <property type="entry name" value="HATPase_dom"/>
</dbReference>
<dbReference type="InterPro" id="IPR004358">
    <property type="entry name" value="Sig_transdc_His_kin-like_C"/>
</dbReference>
<feature type="domain" description="PAC" evidence="10">
    <location>
        <begin position="236"/>
        <end position="288"/>
    </location>
</feature>
<evidence type="ECO:0000313" key="12">
    <source>
        <dbReference type="EMBL" id="MCW6037836.1"/>
    </source>
</evidence>
<dbReference type="SUPFAM" id="SSF54631">
    <property type="entry name" value="CBS-domain pair"/>
    <property type="match status" value="1"/>
</dbReference>
<dbReference type="Gene3D" id="3.30.450.40">
    <property type="match status" value="2"/>
</dbReference>
<feature type="domain" description="PAS" evidence="9">
    <location>
        <begin position="607"/>
        <end position="679"/>
    </location>
</feature>
<dbReference type="Pfam" id="PF01590">
    <property type="entry name" value="GAF"/>
    <property type="match status" value="2"/>
</dbReference>
<evidence type="ECO:0000259" key="10">
    <source>
        <dbReference type="PROSITE" id="PS50113"/>
    </source>
</evidence>
<dbReference type="SMART" id="SM00086">
    <property type="entry name" value="PAC"/>
    <property type="match status" value="4"/>
</dbReference>
<dbReference type="SUPFAM" id="SSF55874">
    <property type="entry name" value="ATPase domain of HSP90 chaperone/DNA topoisomerase II/histidine kinase"/>
    <property type="match status" value="1"/>
</dbReference>
<dbReference type="Pfam" id="PF00571">
    <property type="entry name" value="CBS"/>
    <property type="match status" value="2"/>
</dbReference>
<dbReference type="Gene3D" id="3.30.565.10">
    <property type="entry name" value="Histidine kinase-like ATPase, C-terminal domain"/>
    <property type="match status" value="1"/>
</dbReference>
<dbReference type="Gene3D" id="3.30.450.20">
    <property type="entry name" value="PAS domain"/>
    <property type="match status" value="4"/>
</dbReference>
<dbReference type="Pfam" id="PF02518">
    <property type="entry name" value="HATPase_c"/>
    <property type="match status" value="1"/>
</dbReference>
<keyword evidence="7" id="KW-0129">CBS domain</keyword>
<dbReference type="Proteomes" id="UP001526426">
    <property type="component" value="Unassembled WGS sequence"/>
</dbReference>
<evidence type="ECO:0000256" key="3">
    <source>
        <dbReference type="ARBA" id="ARBA00022553"/>
    </source>
</evidence>
<feature type="domain" description="CBS" evidence="11">
    <location>
        <begin position="76"/>
        <end position="134"/>
    </location>
</feature>
<dbReference type="PRINTS" id="PR00344">
    <property type="entry name" value="BCTRLSENSOR"/>
</dbReference>
<dbReference type="InterPro" id="IPR035965">
    <property type="entry name" value="PAS-like_dom_sf"/>
</dbReference>
<dbReference type="Gene3D" id="3.10.580.10">
    <property type="entry name" value="CBS-domain"/>
    <property type="match status" value="1"/>
</dbReference>
<dbReference type="SMART" id="SM00387">
    <property type="entry name" value="HATPase_c"/>
    <property type="match status" value="1"/>
</dbReference>
<dbReference type="InterPro" id="IPR029016">
    <property type="entry name" value="GAF-like_dom_sf"/>
</dbReference>
<dbReference type="CDD" id="cd00130">
    <property type="entry name" value="PAS"/>
    <property type="match status" value="4"/>
</dbReference>
<dbReference type="CDD" id="cd00082">
    <property type="entry name" value="HisKA"/>
    <property type="match status" value="1"/>
</dbReference>
<dbReference type="Gene3D" id="1.10.287.130">
    <property type="match status" value="1"/>
</dbReference>
<keyword evidence="13" id="KW-1185">Reference proteome</keyword>
<keyword evidence="5" id="KW-0418">Kinase</keyword>
<dbReference type="Pfam" id="PF08448">
    <property type="entry name" value="PAS_4"/>
    <property type="match status" value="2"/>
</dbReference>
<dbReference type="InterPro" id="IPR013655">
    <property type="entry name" value="PAS_fold_3"/>
</dbReference>
<dbReference type="InterPro" id="IPR036890">
    <property type="entry name" value="HATPase_C_sf"/>
</dbReference>
<reference evidence="12 13" key="1">
    <citation type="submission" date="2021-08" db="EMBL/GenBank/DDBJ databases">
        <title>Draft genome sequence of Spirulina subsalsa with high tolerance to salinity and hype-accumulation of phycocyanin.</title>
        <authorList>
            <person name="Pei H."/>
            <person name="Jiang L."/>
        </authorList>
    </citation>
    <scope>NUCLEOTIDE SEQUENCE [LARGE SCALE GENOMIC DNA]</scope>
    <source>
        <strain evidence="12 13">FACHB-351</strain>
    </source>
</reference>
<accession>A0ABT3L8K3</accession>
<gene>
    <name evidence="12" type="ORF">K4A83_16375</name>
</gene>
<evidence type="ECO:0000259" key="11">
    <source>
        <dbReference type="PROSITE" id="PS51371"/>
    </source>
</evidence>
<evidence type="ECO:0000313" key="13">
    <source>
        <dbReference type="Proteomes" id="UP001526426"/>
    </source>
</evidence>
<dbReference type="EC" id="2.7.13.3" evidence="2"/>
<dbReference type="SUPFAM" id="SSF55781">
    <property type="entry name" value="GAF domain-like"/>
    <property type="match status" value="2"/>
</dbReference>
<dbReference type="InterPro" id="IPR052162">
    <property type="entry name" value="Sensor_kinase/Photoreceptor"/>
</dbReference>
<dbReference type="PROSITE" id="PS50113">
    <property type="entry name" value="PAC"/>
    <property type="match status" value="4"/>
</dbReference>
<dbReference type="InterPro" id="IPR003661">
    <property type="entry name" value="HisK_dim/P_dom"/>
</dbReference>